<evidence type="ECO:0000259" key="1">
    <source>
        <dbReference type="Pfam" id="PF01370"/>
    </source>
</evidence>
<evidence type="ECO:0000313" key="2">
    <source>
        <dbReference type="EMBL" id="QTA81338.1"/>
    </source>
</evidence>
<organism evidence="2 3">
    <name type="scientific">Desulfonema limicola</name>
    <dbReference type="NCBI Taxonomy" id="45656"/>
    <lineage>
        <taxon>Bacteria</taxon>
        <taxon>Pseudomonadati</taxon>
        <taxon>Thermodesulfobacteriota</taxon>
        <taxon>Desulfobacteria</taxon>
        <taxon>Desulfobacterales</taxon>
        <taxon>Desulfococcaceae</taxon>
        <taxon>Desulfonema</taxon>
    </lineage>
</organism>
<feature type="domain" description="NAD-dependent epimerase/dehydratase" evidence="1">
    <location>
        <begin position="5"/>
        <end position="233"/>
    </location>
</feature>
<sequence>MKHNILITGVSGYLGSVLCAELSQYHNVTGLYRRSPSARQRHASPGVVWEKGELADIDCIELIFRRSILRGQKIDYVIHFAAYTDYNEKWQDEYCTTNVIGTRNIIETASRAGVKRILFAGSIAALEPLPRGQVLTEKSPAGGSVAYSRSKAIGEKMLIENSHRVPVAVLRIGGVFTDWCELPPLFSLINMWSQPFTGCMIPGRGFSGFPYIHRKDLVRAVTRVIEKNESLEQFDTFFASHNGCTYQKDLFPVIRSYCNEHFSIKPLNVPRFFAKMALHGKYIFNTIRKKPTYERAWMIKYVDRPLVVDTGYTRNKLDWEPDPDWHILKRLPVLMNNFNKNRQAWYNRNVLRNDQKYEYEPDCP</sequence>
<keyword evidence="3" id="KW-1185">Reference proteome</keyword>
<protein>
    <submittedName>
        <fullName evidence="2">NADH dehydrogenase domain-containing protein</fullName>
    </submittedName>
</protein>
<dbReference type="AlphaFoldDB" id="A0A975B9N7"/>
<dbReference type="KEGG" id="dli:dnl_36700"/>
<accession>A0A975B9N7</accession>
<gene>
    <name evidence="2" type="ORF">dnl_36700</name>
</gene>
<dbReference type="EMBL" id="CP061799">
    <property type="protein sequence ID" value="QTA81338.1"/>
    <property type="molecule type" value="Genomic_DNA"/>
</dbReference>
<dbReference type="GO" id="GO:0005737">
    <property type="term" value="C:cytoplasm"/>
    <property type="evidence" value="ECO:0007669"/>
    <property type="project" value="TreeGrafter"/>
</dbReference>
<proteinExistence type="predicted"/>
<dbReference type="InterPro" id="IPR001509">
    <property type="entry name" value="Epimerase_deHydtase"/>
</dbReference>
<evidence type="ECO:0000313" key="3">
    <source>
        <dbReference type="Proteomes" id="UP000663720"/>
    </source>
</evidence>
<reference evidence="2" key="1">
    <citation type="journal article" date="2021" name="Microb. Physiol.">
        <title>Proteogenomic Insights into the Physiology of Marine, Sulfate-Reducing, Filamentous Desulfonema limicola and Desulfonema magnum.</title>
        <authorList>
            <person name="Schnaars V."/>
            <person name="Wohlbrand L."/>
            <person name="Scheve S."/>
            <person name="Hinrichs C."/>
            <person name="Reinhardt R."/>
            <person name="Rabus R."/>
        </authorList>
    </citation>
    <scope>NUCLEOTIDE SEQUENCE</scope>
    <source>
        <strain evidence="2">5ac10</strain>
    </source>
</reference>
<dbReference type="SUPFAM" id="SSF51735">
    <property type="entry name" value="NAD(P)-binding Rossmann-fold domains"/>
    <property type="match status" value="1"/>
</dbReference>
<dbReference type="InterPro" id="IPR036291">
    <property type="entry name" value="NAD(P)-bd_dom_sf"/>
</dbReference>
<dbReference type="RefSeq" id="WP_207687383.1">
    <property type="nucleotide sequence ID" value="NZ_CP061799.1"/>
</dbReference>
<dbReference type="InterPro" id="IPR051783">
    <property type="entry name" value="NAD(P)-dependent_oxidoreduct"/>
</dbReference>
<dbReference type="Proteomes" id="UP000663720">
    <property type="component" value="Chromosome"/>
</dbReference>
<dbReference type="GO" id="GO:0004029">
    <property type="term" value="F:aldehyde dehydrogenase (NAD+) activity"/>
    <property type="evidence" value="ECO:0007669"/>
    <property type="project" value="TreeGrafter"/>
</dbReference>
<dbReference type="PANTHER" id="PTHR48079:SF6">
    <property type="entry name" value="NAD(P)-BINDING DOMAIN-CONTAINING PROTEIN-RELATED"/>
    <property type="match status" value="1"/>
</dbReference>
<dbReference type="PANTHER" id="PTHR48079">
    <property type="entry name" value="PROTEIN YEEZ"/>
    <property type="match status" value="1"/>
</dbReference>
<dbReference type="Pfam" id="PF01370">
    <property type="entry name" value="Epimerase"/>
    <property type="match status" value="1"/>
</dbReference>
<name>A0A975B9N7_9BACT</name>
<dbReference type="Gene3D" id="3.40.50.720">
    <property type="entry name" value="NAD(P)-binding Rossmann-like Domain"/>
    <property type="match status" value="1"/>
</dbReference>